<dbReference type="eggNOG" id="ENOG502RY05">
    <property type="taxonomic scope" value="Eukaryota"/>
</dbReference>
<reference evidence="2 3" key="1">
    <citation type="journal article" date="2014" name="Nature">
        <title>The genome of the recently domesticated crop plant sugar beet (Beta vulgaris).</title>
        <authorList>
            <person name="Dohm J.C."/>
            <person name="Minoche A.E."/>
            <person name="Holtgrawe D."/>
            <person name="Capella-Gutierrez S."/>
            <person name="Zakrzewski F."/>
            <person name="Tafer H."/>
            <person name="Rupp O."/>
            <person name="Sorensen T.R."/>
            <person name="Stracke R."/>
            <person name="Reinhardt R."/>
            <person name="Goesmann A."/>
            <person name="Kraft T."/>
            <person name="Schulz B."/>
            <person name="Stadler P.F."/>
            <person name="Schmidt T."/>
            <person name="Gabaldon T."/>
            <person name="Lehrach H."/>
            <person name="Weisshaar B."/>
            <person name="Himmelbauer H."/>
        </authorList>
    </citation>
    <scope>NUCLEOTIDE SEQUENCE [LARGE SCALE GENOMIC DNA]</scope>
    <source>
        <tissue evidence="2">Taproot</tissue>
    </source>
</reference>
<evidence type="ECO:0000313" key="2">
    <source>
        <dbReference type="EMBL" id="KMS96604.1"/>
    </source>
</evidence>
<evidence type="ECO:0000256" key="1">
    <source>
        <dbReference type="SAM" id="MobiDB-lite"/>
    </source>
</evidence>
<protein>
    <submittedName>
        <fullName evidence="2">Uncharacterized protein</fullName>
    </submittedName>
</protein>
<organism evidence="2 3">
    <name type="scientific">Beta vulgaris subsp. vulgaris</name>
    <name type="common">Beet</name>
    <dbReference type="NCBI Taxonomy" id="3555"/>
    <lineage>
        <taxon>Eukaryota</taxon>
        <taxon>Viridiplantae</taxon>
        <taxon>Streptophyta</taxon>
        <taxon>Embryophyta</taxon>
        <taxon>Tracheophyta</taxon>
        <taxon>Spermatophyta</taxon>
        <taxon>Magnoliopsida</taxon>
        <taxon>eudicotyledons</taxon>
        <taxon>Gunneridae</taxon>
        <taxon>Pentapetalae</taxon>
        <taxon>Caryophyllales</taxon>
        <taxon>Chenopodiaceae</taxon>
        <taxon>Betoideae</taxon>
        <taxon>Beta</taxon>
    </lineage>
</organism>
<dbReference type="PANTHER" id="PTHR34572:SF1">
    <property type="entry name" value="GOLGIN FAMILY A PROTEIN"/>
    <property type="match status" value="1"/>
</dbReference>
<feature type="compositionally biased region" description="Low complexity" evidence="1">
    <location>
        <begin position="98"/>
        <end position="121"/>
    </location>
</feature>
<dbReference type="EMBL" id="KQ090367">
    <property type="protein sequence ID" value="KMS96604.1"/>
    <property type="molecule type" value="Genomic_DNA"/>
</dbReference>
<feature type="compositionally biased region" description="Basic and acidic residues" evidence="1">
    <location>
        <begin position="231"/>
        <end position="250"/>
    </location>
</feature>
<sequence length="257" mass="28525">MEGVGARLGRSSSRYGTTTVFNGPVRKWKKDWVPITPSSSSSSNNSHHHQQQHHHQHHHHHNNNHHHHSSSNGSVNGSNGNSVSHLRLYKWTPVNKENSNSNSNSNDNNKVSSSNNNNNSNILVNGGSKDSSVSDDVVSEEPPRRKFKYIPIAVLEEPKKEEEENTDDDDEAKPVESDENTGEQASKSDGNDEKPDINDVPMEENQAVEENQTPPARQDLNELDLSLGLTSHDEEHDSDSKTDPEKDVQPERSNSGA</sequence>
<feature type="compositionally biased region" description="Basic residues" evidence="1">
    <location>
        <begin position="46"/>
        <end position="69"/>
    </location>
</feature>
<feature type="region of interest" description="Disordered" evidence="1">
    <location>
        <begin position="1"/>
        <end position="143"/>
    </location>
</feature>
<accession>A0A0J8B5U5</accession>
<feature type="compositionally biased region" description="Acidic residues" evidence="1">
    <location>
        <begin position="163"/>
        <end position="181"/>
    </location>
</feature>
<dbReference type="AlphaFoldDB" id="A0A0J8B5U5"/>
<dbReference type="OMA" id="WIPINAS"/>
<dbReference type="Proteomes" id="UP000035740">
    <property type="component" value="Unassembled WGS sequence"/>
</dbReference>
<gene>
    <name evidence="2" type="ORF">BVRB_8g201340</name>
</gene>
<feature type="compositionally biased region" description="Low complexity" evidence="1">
    <location>
        <begin position="70"/>
        <end position="85"/>
    </location>
</feature>
<evidence type="ECO:0000313" key="3">
    <source>
        <dbReference type="Proteomes" id="UP000035740"/>
    </source>
</evidence>
<dbReference type="OrthoDB" id="2020529at2759"/>
<proteinExistence type="predicted"/>
<feature type="region of interest" description="Disordered" evidence="1">
    <location>
        <begin position="155"/>
        <end position="257"/>
    </location>
</feature>
<dbReference type="Gramene" id="KMS96604">
    <property type="protein sequence ID" value="KMS96604"/>
    <property type="gene ID" value="BVRB_8g201340"/>
</dbReference>
<dbReference type="PANTHER" id="PTHR34572">
    <property type="entry name" value="GOLGIN FAMILY A PROTEIN"/>
    <property type="match status" value="1"/>
</dbReference>
<feature type="compositionally biased region" description="Polar residues" evidence="1">
    <location>
        <begin position="10"/>
        <end position="21"/>
    </location>
</feature>
<keyword evidence="3" id="KW-1185">Reference proteome</keyword>
<name>A0A0J8B5U5_BETVV</name>
<dbReference type="KEGG" id="bvg:104883000"/>